<dbReference type="OrthoDB" id="441172at2759"/>
<keyword evidence="9" id="KW-1185">Reference proteome</keyword>
<dbReference type="AlphaFoldDB" id="A0A9N9HG37"/>
<feature type="non-terminal residue" evidence="8">
    <location>
        <position position="215"/>
    </location>
</feature>
<evidence type="ECO:0000256" key="3">
    <source>
        <dbReference type="ARBA" id="ARBA00022448"/>
    </source>
</evidence>
<keyword evidence="5" id="KW-0653">Protein transport</keyword>
<evidence type="ECO:0000313" key="9">
    <source>
        <dbReference type="Proteomes" id="UP000789342"/>
    </source>
</evidence>
<evidence type="ECO:0000256" key="2">
    <source>
        <dbReference type="ARBA" id="ARBA00006190"/>
    </source>
</evidence>
<dbReference type="GO" id="GO:0006900">
    <property type="term" value="P:vesicle budding from membrane"/>
    <property type="evidence" value="ECO:0007669"/>
    <property type="project" value="TreeGrafter"/>
</dbReference>
<keyword evidence="3" id="KW-0813">Transport</keyword>
<evidence type="ECO:0000256" key="1">
    <source>
        <dbReference type="ARBA" id="ARBA00004608"/>
    </source>
</evidence>
<evidence type="ECO:0000256" key="6">
    <source>
        <dbReference type="ARBA" id="ARBA00023136"/>
    </source>
</evidence>
<protein>
    <submittedName>
        <fullName evidence="8">17377_t:CDS:1</fullName>
    </submittedName>
</protein>
<sequence>SFHYGLYLSIFLYESLNANMGQKTSKITSQDRAILDLKLQRDKLKQYKKKLQVVSDKETEIAKEALRKNNKRGALLALKKKKYQQQLLEKTEMQLMNLEELTQSIEFALVEKDVLDGLKAGNDVLKEIHKEMSIEKVEKLMEDTADAISYQNEIEELLSGKITDEDEELEELLPSVPKTQISVNQEIKDVVDNEEYPPIPSQQKKAKLNKQLVAA</sequence>
<dbReference type="PANTHER" id="PTHR22761:SF5">
    <property type="entry name" value="CHARGED MULTIVESICULAR BODY PROTEIN 6"/>
    <property type="match status" value="1"/>
</dbReference>
<name>A0A9N9HG37_9GLOM</name>
<comment type="subcellular location">
    <subcellularLocation>
        <location evidence="1">Endosome membrane</location>
    </subcellularLocation>
</comment>
<dbReference type="GO" id="GO:0032511">
    <property type="term" value="P:late endosome to vacuole transport via multivesicular body sorting pathway"/>
    <property type="evidence" value="ECO:0007669"/>
    <property type="project" value="TreeGrafter"/>
</dbReference>
<evidence type="ECO:0000256" key="7">
    <source>
        <dbReference type="SAM" id="MobiDB-lite"/>
    </source>
</evidence>
<comment type="caution">
    <text evidence="8">The sequence shown here is derived from an EMBL/GenBank/DDBJ whole genome shotgun (WGS) entry which is preliminary data.</text>
</comment>
<organism evidence="8 9">
    <name type="scientific">Acaulospora morrowiae</name>
    <dbReference type="NCBI Taxonomy" id="94023"/>
    <lineage>
        <taxon>Eukaryota</taxon>
        <taxon>Fungi</taxon>
        <taxon>Fungi incertae sedis</taxon>
        <taxon>Mucoromycota</taxon>
        <taxon>Glomeromycotina</taxon>
        <taxon>Glomeromycetes</taxon>
        <taxon>Diversisporales</taxon>
        <taxon>Acaulosporaceae</taxon>
        <taxon>Acaulospora</taxon>
    </lineage>
</organism>
<gene>
    <name evidence="8" type="ORF">AMORRO_LOCUS11497</name>
</gene>
<comment type="similarity">
    <text evidence="2">Belongs to the SNF7 family.</text>
</comment>
<evidence type="ECO:0000313" key="8">
    <source>
        <dbReference type="EMBL" id="CAG8687638.1"/>
    </source>
</evidence>
<dbReference type="EMBL" id="CAJVPV010014744">
    <property type="protein sequence ID" value="CAG8687638.1"/>
    <property type="molecule type" value="Genomic_DNA"/>
</dbReference>
<accession>A0A9N9HG37</accession>
<dbReference type="Proteomes" id="UP000789342">
    <property type="component" value="Unassembled WGS sequence"/>
</dbReference>
<dbReference type="InterPro" id="IPR005024">
    <property type="entry name" value="Snf7_fam"/>
</dbReference>
<evidence type="ECO:0000256" key="4">
    <source>
        <dbReference type="ARBA" id="ARBA00022753"/>
    </source>
</evidence>
<dbReference type="Pfam" id="PF03357">
    <property type="entry name" value="Snf7"/>
    <property type="match status" value="1"/>
</dbReference>
<dbReference type="GO" id="GO:0005771">
    <property type="term" value="C:multivesicular body"/>
    <property type="evidence" value="ECO:0007669"/>
    <property type="project" value="TreeGrafter"/>
</dbReference>
<keyword evidence="4" id="KW-0967">Endosome</keyword>
<dbReference type="Gene3D" id="1.10.287.1060">
    <property type="entry name" value="ESAT-6-like"/>
    <property type="match status" value="1"/>
</dbReference>
<keyword evidence="6" id="KW-0472">Membrane</keyword>
<dbReference type="PANTHER" id="PTHR22761">
    <property type="entry name" value="CHARGED MULTIVESICULAR BODY PROTEIN"/>
    <property type="match status" value="1"/>
</dbReference>
<dbReference type="GO" id="GO:0015031">
    <property type="term" value="P:protein transport"/>
    <property type="evidence" value="ECO:0007669"/>
    <property type="project" value="UniProtKB-KW"/>
</dbReference>
<evidence type="ECO:0000256" key="5">
    <source>
        <dbReference type="ARBA" id="ARBA00022927"/>
    </source>
</evidence>
<dbReference type="GO" id="GO:0000815">
    <property type="term" value="C:ESCRT III complex"/>
    <property type="evidence" value="ECO:0007669"/>
    <property type="project" value="TreeGrafter"/>
</dbReference>
<proteinExistence type="inferred from homology"/>
<reference evidence="8" key="1">
    <citation type="submission" date="2021-06" db="EMBL/GenBank/DDBJ databases">
        <authorList>
            <person name="Kallberg Y."/>
            <person name="Tangrot J."/>
            <person name="Rosling A."/>
        </authorList>
    </citation>
    <scope>NUCLEOTIDE SEQUENCE</scope>
    <source>
        <strain evidence="8">CL551</strain>
    </source>
</reference>
<feature type="region of interest" description="Disordered" evidence="7">
    <location>
        <begin position="194"/>
        <end position="215"/>
    </location>
</feature>